<evidence type="ECO:0000256" key="1">
    <source>
        <dbReference type="SAM" id="MobiDB-lite"/>
    </source>
</evidence>
<dbReference type="EMBL" id="KQ001699">
    <property type="protein sequence ID" value="KJP86175.1"/>
    <property type="molecule type" value="Genomic_DNA"/>
</dbReference>
<feature type="domain" description="Schizont-infected cell agglutination extracellular alpha" evidence="2">
    <location>
        <begin position="343"/>
        <end position="512"/>
    </location>
</feature>
<feature type="compositionally biased region" description="Basic and acidic residues" evidence="1">
    <location>
        <begin position="629"/>
        <end position="646"/>
    </location>
</feature>
<accession>A0A0D9QGJ7</accession>
<evidence type="ECO:0000259" key="2">
    <source>
        <dbReference type="Pfam" id="PF12887"/>
    </source>
</evidence>
<dbReference type="VEuPathDB" id="PlasmoDB:AK88_04146"/>
<gene>
    <name evidence="3" type="ORF">AK88_04146</name>
</gene>
<organism evidence="3 4">
    <name type="scientific">Plasmodium fragile</name>
    <dbReference type="NCBI Taxonomy" id="5857"/>
    <lineage>
        <taxon>Eukaryota</taxon>
        <taxon>Sar</taxon>
        <taxon>Alveolata</taxon>
        <taxon>Apicomplexa</taxon>
        <taxon>Aconoidasida</taxon>
        <taxon>Haemosporida</taxon>
        <taxon>Plasmodiidae</taxon>
        <taxon>Plasmodium</taxon>
        <taxon>Plasmodium (Plasmodium)</taxon>
    </lineage>
</organism>
<dbReference type="RefSeq" id="XP_012337179.1">
    <property type="nucleotide sequence ID" value="XM_012481756.1"/>
</dbReference>
<protein>
    <recommendedName>
        <fullName evidence="2">Schizont-infected cell agglutination extracellular alpha domain-containing protein</fullName>
    </recommendedName>
</protein>
<feature type="compositionally biased region" description="Basic and acidic residues" evidence="1">
    <location>
        <begin position="234"/>
        <end position="277"/>
    </location>
</feature>
<feature type="region of interest" description="Disordered" evidence="1">
    <location>
        <begin position="606"/>
        <end position="878"/>
    </location>
</feature>
<feature type="compositionally biased region" description="Basic and acidic residues" evidence="1">
    <location>
        <begin position="858"/>
        <end position="867"/>
    </location>
</feature>
<feature type="compositionally biased region" description="Polar residues" evidence="1">
    <location>
        <begin position="719"/>
        <end position="729"/>
    </location>
</feature>
<feature type="compositionally biased region" description="Basic and acidic residues" evidence="1">
    <location>
        <begin position="653"/>
        <end position="668"/>
    </location>
</feature>
<dbReference type="GeneID" id="24269460"/>
<feature type="region of interest" description="Disordered" evidence="1">
    <location>
        <begin position="561"/>
        <end position="586"/>
    </location>
</feature>
<evidence type="ECO:0000313" key="4">
    <source>
        <dbReference type="Proteomes" id="UP000054561"/>
    </source>
</evidence>
<sequence length="878" mass="96190">MSGLLMKLLITWMKKHGLTVHSKSIGNFIKAVRKINEEFLHYVSGDVDDAITAMCKNRISEYENGNIEMEPKDIPICEFILRALYFKHGLSHEVGNSNIKSILNTNVEVDLCIKCTLANVYLGNLFHKNCLDTPGEKWAFVAAANLLNALGRGQGNIQCDEVDIQTTAVTGENIRQRMKIWMGMNESIMRKEGLLSSQRTCTAWNTKGKKGVSVHQALPSEPVLRYTTSYKEAGRDAIEEPAQKSKTKEEDVITSKGKETQRNSEKRQGRKEKKLETNKLTTQVAPKHPAAGLPFAGKPAGKEGHHNTTTCGQNRQDTPCIIDGQLQSDPWNSKNGDECLGSLLAQWVQKKGLDNQAIEYDRTIWEKMTKLYTNVAARGGTGKSEIMENAWIEMGRKGGQIKQGEEQIYKLLIRILLYMEGISEDGSLEMEQMTDDYEMESLMKCVMGNVWINGIKEMGCWTQSAVNHAINAAEAHVITVKGEKSRIKDCLKWQFGDTCVGTYPVTPRFMQWMLKSNSVLGKMYGAGMAAKCNGKSIADRIEEFYKEAGTKVSCNSGGQRVEMIEPSTDGKPGKMARGRNTKKCESKYWKKQEDNWREKVTILIEETNKKQEEGSRKGSHPAPDESDESDHQVDSIPRKRANEDHSIQGGDNLTEKTEHKGNGDKNDQETEVESVDGVHTQDKNKIKANAERTEEKPVAGTIPQEETTVACTPRPLAESQASGAETTQETTEKVAAGGEPNVEKNAQGKGISVISSPDDDSPAADPSNGVTESSSSTKNTEDPEDSSRVQTGQATERTDPNNGARGSQGARSDGGNDETPPLNPPKPKPETTNPDQSGSSGSFSHADLADGVSGGEGKGGEGDEKDAGGGGRCCSRCI</sequence>
<reference evidence="3 4" key="1">
    <citation type="submission" date="2014-03" db="EMBL/GenBank/DDBJ databases">
        <title>The Genome Sequence of Plasmodium fragile nilgiri.</title>
        <authorList>
            <consortium name="The Broad Institute Genomics Platform"/>
            <consortium name="The Broad Institute Genome Sequencing Center for Infectious Disease"/>
            <person name="Neafsey D."/>
            <person name="Duraisingh M."/>
            <person name="Young S.K."/>
            <person name="Zeng Q."/>
            <person name="Gargeya S."/>
            <person name="Abouelleil A."/>
            <person name="Alvarado L."/>
            <person name="Chapman S.B."/>
            <person name="Gainer-Dewar J."/>
            <person name="Goldberg J."/>
            <person name="Griggs A."/>
            <person name="Gujja S."/>
            <person name="Hansen M."/>
            <person name="Howarth C."/>
            <person name="Imamovic A."/>
            <person name="Larimer J."/>
            <person name="Pearson M."/>
            <person name="Poon T.W."/>
            <person name="Priest M."/>
            <person name="Roberts A."/>
            <person name="Saif S."/>
            <person name="Shea T."/>
            <person name="Sykes S."/>
            <person name="Wortman J."/>
            <person name="Nusbaum C."/>
            <person name="Birren B."/>
        </authorList>
    </citation>
    <scope>NUCLEOTIDE SEQUENCE [LARGE SCALE GENOMIC DNA]</scope>
    <source>
        <strain evidence="4">nilgiri</strain>
    </source>
</reference>
<feature type="compositionally biased region" description="Polar residues" evidence="1">
    <location>
        <begin position="788"/>
        <end position="805"/>
    </location>
</feature>
<feature type="region of interest" description="Disordered" evidence="1">
    <location>
        <begin position="234"/>
        <end position="280"/>
    </location>
</feature>
<evidence type="ECO:0000313" key="3">
    <source>
        <dbReference type="EMBL" id="KJP86175.1"/>
    </source>
</evidence>
<dbReference type="Pfam" id="PF12887">
    <property type="entry name" value="SICA_alpha"/>
    <property type="match status" value="1"/>
</dbReference>
<dbReference type="InterPro" id="IPR024290">
    <property type="entry name" value="SICA_extracell_a"/>
</dbReference>
<feature type="compositionally biased region" description="Basic and acidic residues" evidence="1">
    <location>
        <begin position="606"/>
        <end position="616"/>
    </location>
</feature>
<name>A0A0D9QGJ7_PLAFR</name>
<feature type="compositionally biased region" description="Polar residues" evidence="1">
    <location>
        <begin position="768"/>
        <end position="778"/>
    </location>
</feature>
<proteinExistence type="predicted"/>
<dbReference type="Proteomes" id="UP000054561">
    <property type="component" value="Unassembled WGS sequence"/>
</dbReference>
<feature type="compositionally biased region" description="Basic and acidic residues" evidence="1">
    <location>
        <begin position="679"/>
        <end position="697"/>
    </location>
</feature>
<dbReference type="AlphaFoldDB" id="A0A0D9QGJ7"/>
<keyword evidence="4" id="KW-1185">Reference proteome</keyword>